<dbReference type="AlphaFoldDB" id="A0A344TCA8"/>
<gene>
    <name evidence="2" type="ORF">DR864_00050</name>
    <name evidence="3" type="ORF">DR864_00330</name>
</gene>
<keyword evidence="1" id="KW-0812">Transmembrane</keyword>
<dbReference type="RefSeq" id="WP_114065044.1">
    <property type="nucleotide sequence ID" value="NZ_CP030850.1"/>
</dbReference>
<name>A0A344TCA8_9BACT</name>
<proteinExistence type="predicted"/>
<keyword evidence="1" id="KW-1133">Transmembrane helix</keyword>
<dbReference type="EMBL" id="CP030850">
    <property type="protein sequence ID" value="AXE16279.1"/>
    <property type="molecule type" value="Genomic_DNA"/>
</dbReference>
<organism evidence="3 4">
    <name type="scientific">Runella rosea</name>
    <dbReference type="NCBI Taxonomy" id="2259595"/>
    <lineage>
        <taxon>Bacteria</taxon>
        <taxon>Pseudomonadati</taxon>
        <taxon>Bacteroidota</taxon>
        <taxon>Cytophagia</taxon>
        <taxon>Cytophagales</taxon>
        <taxon>Spirosomataceae</taxon>
        <taxon>Runella</taxon>
    </lineage>
</organism>
<protein>
    <submittedName>
        <fullName evidence="3">Uncharacterized protein</fullName>
    </submittedName>
</protein>
<evidence type="ECO:0000256" key="1">
    <source>
        <dbReference type="SAM" id="Phobius"/>
    </source>
</evidence>
<reference evidence="3 4" key="1">
    <citation type="submission" date="2018-07" db="EMBL/GenBank/DDBJ databases">
        <title>Genome sequencing of Runella.</title>
        <authorList>
            <person name="Baek M.-G."/>
            <person name="Yi H."/>
        </authorList>
    </citation>
    <scope>NUCLEOTIDE SEQUENCE [LARGE SCALE GENOMIC DNA]</scope>
    <source>
        <strain evidence="3 4">HYN0085</strain>
    </source>
</reference>
<dbReference type="EMBL" id="CP030850">
    <property type="protein sequence ID" value="AXE16223.1"/>
    <property type="molecule type" value="Genomic_DNA"/>
</dbReference>
<feature type="transmembrane region" description="Helical" evidence="1">
    <location>
        <begin position="6"/>
        <end position="27"/>
    </location>
</feature>
<dbReference type="Proteomes" id="UP000251993">
    <property type="component" value="Chromosome"/>
</dbReference>
<sequence length="94" mass="10613">MLNLATLVFVVALFCTGVLFLAYKWKVIAKLEGYLKKPACYFCLSFWLSLICLWYETKPSLSFSYAFSLAAAGLICAVIVSYILPRIILTNEKN</sequence>
<evidence type="ECO:0000313" key="3">
    <source>
        <dbReference type="EMBL" id="AXE16279.1"/>
    </source>
</evidence>
<keyword evidence="1" id="KW-0472">Membrane</keyword>
<dbReference type="KEGG" id="run:DR864_00050"/>
<feature type="transmembrane region" description="Helical" evidence="1">
    <location>
        <begin position="39"/>
        <end position="57"/>
    </location>
</feature>
<feature type="transmembrane region" description="Helical" evidence="1">
    <location>
        <begin position="63"/>
        <end position="84"/>
    </location>
</feature>
<dbReference type="KEGG" id="run:DR864_00330"/>
<evidence type="ECO:0000313" key="2">
    <source>
        <dbReference type="EMBL" id="AXE16223.1"/>
    </source>
</evidence>
<accession>A0A344TCA8</accession>
<evidence type="ECO:0000313" key="4">
    <source>
        <dbReference type="Proteomes" id="UP000251993"/>
    </source>
</evidence>
<keyword evidence="4" id="KW-1185">Reference proteome</keyword>